<reference evidence="1 2" key="1">
    <citation type="submission" date="2016-12" db="EMBL/GenBank/DDBJ databases">
        <authorList>
            <person name="Song W.-J."/>
            <person name="Kurnit D.M."/>
        </authorList>
    </citation>
    <scope>NUCLEOTIDE SEQUENCE [LARGE SCALE GENOMIC DNA]</scope>
    <source>
        <strain evidence="1 2">DSM 18488</strain>
    </source>
</reference>
<dbReference type="Proteomes" id="UP000184603">
    <property type="component" value="Unassembled WGS sequence"/>
</dbReference>
<accession>A0A1M7Y2H3</accession>
<gene>
    <name evidence="1" type="ORF">SAMN02745220_01277</name>
</gene>
<evidence type="ECO:0000313" key="1">
    <source>
        <dbReference type="EMBL" id="SHO45963.1"/>
    </source>
</evidence>
<protein>
    <submittedName>
        <fullName evidence="1">Uncharacterized protein</fullName>
    </submittedName>
</protein>
<dbReference type="InterPro" id="IPR009367">
    <property type="entry name" value="Elm1-like"/>
</dbReference>
<dbReference type="OrthoDB" id="1865at2"/>
<dbReference type="RefSeq" id="WP_073612609.1">
    <property type="nucleotide sequence ID" value="NZ_FRFE01000004.1"/>
</dbReference>
<dbReference type="EMBL" id="FRFE01000004">
    <property type="protein sequence ID" value="SHO45963.1"/>
    <property type="molecule type" value="Genomic_DNA"/>
</dbReference>
<sequence>MNITVLLEGRAGHEKQSLAIVRELQMLTDVNVQQIKLPATSVLGRLAEFFNIVFSGGNALGCSAKDTDLFLGTGSRTHLALIACKNKYRKPIVTCMAPEPFLRRWFDLCCVPRHDGMSPAKNIFFTDGPPVLSSPELSRDPFKGLILVGGVDDRSHQWQGEDIVNTIEKIVSDNQDVRWSVSSSPRTPEATVDLLKQRAVSLDNFQVFPFQETPRGWVEEQYAQSTYTWVTADSVSMVYEAVTAGCRVGVLPVKWNNPNNKFQKSLDYLHERKLIAMYDNEGQNSLDECDSGNFNEARRCALEILNRFFPRVLRQGI</sequence>
<evidence type="ECO:0000313" key="2">
    <source>
        <dbReference type="Proteomes" id="UP000184603"/>
    </source>
</evidence>
<dbReference type="AlphaFoldDB" id="A0A1M7Y2H3"/>
<organism evidence="1 2">
    <name type="scientific">Desulfopila aestuarii DSM 18488</name>
    <dbReference type="NCBI Taxonomy" id="1121416"/>
    <lineage>
        <taxon>Bacteria</taxon>
        <taxon>Pseudomonadati</taxon>
        <taxon>Thermodesulfobacteriota</taxon>
        <taxon>Desulfobulbia</taxon>
        <taxon>Desulfobulbales</taxon>
        <taxon>Desulfocapsaceae</taxon>
        <taxon>Desulfopila</taxon>
    </lineage>
</organism>
<proteinExistence type="predicted"/>
<dbReference type="Pfam" id="PF06258">
    <property type="entry name" value="Mito_fiss_Elm1"/>
    <property type="match status" value="1"/>
</dbReference>
<keyword evidence="2" id="KW-1185">Reference proteome</keyword>
<dbReference type="STRING" id="1121416.SAMN02745220_01277"/>
<name>A0A1M7Y2H3_9BACT</name>